<feature type="signal peptide" evidence="3">
    <location>
        <begin position="1"/>
        <end position="16"/>
    </location>
</feature>
<keyword evidence="6" id="KW-1185">Reference proteome</keyword>
<dbReference type="InterPro" id="IPR011234">
    <property type="entry name" value="Fumarylacetoacetase-like_C"/>
</dbReference>
<comment type="similarity">
    <text evidence="1">Belongs to the FAH family.</text>
</comment>
<dbReference type="EMBL" id="KZ293416">
    <property type="protein sequence ID" value="PBK77108.1"/>
    <property type="molecule type" value="Genomic_DNA"/>
</dbReference>
<evidence type="ECO:0000313" key="5">
    <source>
        <dbReference type="EMBL" id="PBK77108.1"/>
    </source>
</evidence>
<reference evidence="6" key="1">
    <citation type="journal article" date="2017" name="Nat. Ecol. Evol.">
        <title>Genome expansion and lineage-specific genetic innovations in the forest pathogenic fungi Armillaria.</title>
        <authorList>
            <person name="Sipos G."/>
            <person name="Prasanna A.N."/>
            <person name="Walter M.C."/>
            <person name="O'Connor E."/>
            <person name="Balint B."/>
            <person name="Krizsan K."/>
            <person name="Kiss B."/>
            <person name="Hess J."/>
            <person name="Varga T."/>
            <person name="Slot J."/>
            <person name="Riley R."/>
            <person name="Boka B."/>
            <person name="Rigling D."/>
            <person name="Barry K."/>
            <person name="Lee J."/>
            <person name="Mihaltcheva S."/>
            <person name="LaButti K."/>
            <person name="Lipzen A."/>
            <person name="Waldron R."/>
            <person name="Moloney N.M."/>
            <person name="Sperisen C."/>
            <person name="Kredics L."/>
            <person name="Vagvoelgyi C."/>
            <person name="Patrignani A."/>
            <person name="Fitzpatrick D."/>
            <person name="Nagy I."/>
            <person name="Doyle S."/>
            <person name="Anderson J.B."/>
            <person name="Grigoriev I.V."/>
            <person name="Gueldener U."/>
            <person name="Muensterkoetter M."/>
            <person name="Nagy L.G."/>
        </authorList>
    </citation>
    <scope>NUCLEOTIDE SEQUENCE [LARGE SCALE GENOMIC DNA]</scope>
    <source>
        <strain evidence="6">28-4</strain>
    </source>
</reference>
<feature type="chain" id="PRO_5013964441" description="Fumarylacetoacetase-like C-terminal domain-containing protein" evidence="3">
    <location>
        <begin position="17"/>
        <end position="315"/>
    </location>
</feature>
<dbReference type="GO" id="GO:0046872">
    <property type="term" value="F:metal ion binding"/>
    <property type="evidence" value="ECO:0007669"/>
    <property type="project" value="UniProtKB-KW"/>
</dbReference>
<protein>
    <recommendedName>
        <fullName evidence="4">Fumarylacetoacetase-like C-terminal domain-containing protein</fullName>
    </recommendedName>
</protein>
<dbReference type="AlphaFoldDB" id="A0A2H3CFE4"/>
<organism evidence="5 6">
    <name type="scientific">Armillaria solidipes</name>
    <dbReference type="NCBI Taxonomy" id="1076256"/>
    <lineage>
        <taxon>Eukaryota</taxon>
        <taxon>Fungi</taxon>
        <taxon>Dikarya</taxon>
        <taxon>Basidiomycota</taxon>
        <taxon>Agaricomycotina</taxon>
        <taxon>Agaricomycetes</taxon>
        <taxon>Agaricomycetidae</taxon>
        <taxon>Agaricales</taxon>
        <taxon>Marasmiineae</taxon>
        <taxon>Physalacriaceae</taxon>
        <taxon>Armillaria</taxon>
    </lineage>
</organism>
<evidence type="ECO:0000313" key="6">
    <source>
        <dbReference type="Proteomes" id="UP000218334"/>
    </source>
</evidence>
<gene>
    <name evidence="5" type="ORF">ARMSODRAFT_999475</name>
</gene>
<feature type="domain" description="Fumarylacetoacetase-like C-terminal" evidence="4">
    <location>
        <begin position="84"/>
        <end position="299"/>
    </location>
</feature>
<dbReference type="InterPro" id="IPR036663">
    <property type="entry name" value="Fumarylacetoacetase_C_sf"/>
</dbReference>
<accession>A0A2H3CFE4</accession>
<dbReference type="Proteomes" id="UP000218334">
    <property type="component" value="Unassembled WGS sequence"/>
</dbReference>
<sequence>MLQFLVLTALFLLAGGERIVRFISSDGNIYFGDAILPANTTDAFFSTRARVIQGDILGNFTVTREIKDIKKLLAPLPSDRVRTVRMVGLNYVSHIDESNMTIPQWPILFYKPWTALNTPSDPIPVSAGFQTQGNFTSSMDWEGELVVVIKKAAYNITDDEALDHVLGYTVGHDVSHRGWQIERGGEPQPQYSMGKGADGWAPWGPAIVTTDIIPDPQVLNLHTKVNGVTQQNATTADMIFGVKHLISFFSMGTTLLPGDVIFTGTPSGTNLGKVVPEYLVNGDVVEVGLENVGTCTNTIQYVDTSSDSVNSFFRL</sequence>
<dbReference type="GO" id="GO:0006107">
    <property type="term" value="P:oxaloacetate metabolic process"/>
    <property type="evidence" value="ECO:0007669"/>
    <property type="project" value="UniProtKB-ARBA"/>
</dbReference>
<evidence type="ECO:0000259" key="4">
    <source>
        <dbReference type="Pfam" id="PF01557"/>
    </source>
</evidence>
<name>A0A2H3CFE4_9AGAR</name>
<keyword evidence="3" id="KW-0732">Signal</keyword>
<dbReference type="Gene3D" id="3.90.850.10">
    <property type="entry name" value="Fumarylacetoacetase-like, C-terminal domain"/>
    <property type="match status" value="1"/>
</dbReference>
<keyword evidence="2" id="KW-0479">Metal-binding</keyword>
<evidence type="ECO:0000256" key="1">
    <source>
        <dbReference type="ARBA" id="ARBA00010211"/>
    </source>
</evidence>
<evidence type="ECO:0000256" key="2">
    <source>
        <dbReference type="ARBA" id="ARBA00022723"/>
    </source>
</evidence>
<dbReference type="GO" id="GO:0050163">
    <property type="term" value="F:oxaloacetate tautomerase activity"/>
    <property type="evidence" value="ECO:0007669"/>
    <property type="project" value="UniProtKB-ARBA"/>
</dbReference>
<proteinExistence type="inferred from homology"/>
<dbReference type="PANTHER" id="PTHR11820:SF112">
    <property type="entry name" value="FUMARYLACETOACETATE HYDROLASE FAMILY PROTEIN (AFU_ORTHOLOGUE AFUA_1G02370)-RELATED"/>
    <property type="match status" value="1"/>
</dbReference>
<dbReference type="Pfam" id="PF01557">
    <property type="entry name" value="FAA_hydrolase"/>
    <property type="match status" value="1"/>
</dbReference>
<dbReference type="FunFam" id="3.90.850.10:FF:000002">
    <property type="entry name" value="2-hydroxyhepta-2,4-diene-1,7-dioate isomerase"/>
    <property type="match status" value="1"/>
</dbReference>
<dbReference type="STRING" id="1076256.A0A2H3CFE4"/>
<dbReference type="SUPFAM" id="SSF56529">
    <property type="entry name" value="FAH"/>
    <property type="match status" value="1"/>
</dbReference>
<evidence type="ECO:0000256" key="3">
    <source>
        <dbReference type="SAM" id="SignalP"/>
    </source>
</evidence>
<dbReference type="PANTHER" id="PTHR11820">
    <property type="entry name" value="ACYLPYRUVASE"/>
    <property type="match status" value="1"/>
</dbReference>